<comment type="caution">
    <text evidence="2">The sequence shown here is derived from an EMBL/GenBank/DDBJ whole genome shotgun (WGS) entry which is preliminary data.</text>
</comment>
<feature type="transmembrane region" description="Helical" evidence="1">
    <location>
        <begin position="102"/>
        <end position="120"/>
    </location>
</feature>
<proteinExistence type="predicted"/>
<dbReference type="VEuPathDB" id="FungiDB:H257_04266"/>
<keyword evidence="1" id="KW-0812">Transmembrane</keyword>
<keyword evidence="1" id="KW-0472">Membrane</keyword>
<evidence type="ECO:0000313" key="2">
    <source>
        <dbReference type="EMBL" id="RHY35589.1"/>
    </source>
</evidence>
<reference evidence="2 3" key="1">
    <citation type="submission" date="2018-08" db="EMBL/GenBank/DDBJ databases">
        <title>Aphanomyces genome sequencing and annotation.</title>
        <authorList>
            <person name="Minardi D."/>
            <person name="Oidtmann B."/>
            <person name="Van Der Giezen M."/>
            <person name="Studholme D.J."/>
        </authorList>
    </citation>
    <scope>NUCLEOTIDE SEQUENCE [LARGE SCALE GENOMIC DNA]</scope>
    <source>
        <strain evidence="2 3">Yx</strain>
    </source>
</reference>
<sequence length="226" mass="24883">VFTLQLATLQSKQIQHNVTTMFAFLNSKTTLLSLRAIPAIIAAFLAGYIWLNQHRPCEPIAAARYDLGREDLPLMASALAVAVLTPVWLLLHHRQVKCVVKFNYACEILCFVLVFVPTMYWGSSRTATLSCARRSQLNSVCLRNTCTVVRASMITACVLMAVLALASMGVLRQWRASLGMSSMTKPTSFVDATDVTVIDIETPRETCHTEILTPTTVEGSSSIQSK</sequence>
<feature type="transmembrane region" description="Helical" evidence="1">
    <location>
        <begin position="148"/>
        <end position="171"/>
    </location>
</feature>
<feature type="non-terminal residue" evidence="2">
    <location>
        <position position="1"/>
    </location>
</feature>
<protein>
    <submittedName>
        <fullName evidence="2">Uncharacterized protein</fullName>
    </submittedName>
</protein>
<evidence type="ECO:0000256" key="1">
    <source>
        <dbReference type="SAM" id="Phobius"/>
    </source>
</evidence>
<accession>A0A397C2H8</accession>
<name>A0A397C2H8_APHAT</name>
<dbReference type="AlphaFoldDB" id="A0A397C2H8"/>
<keyword evidence="1" id="KW-1133">Transmembrane helix</keyword>
<dbReference type="EMBL" id="QUTA01001221">
    <property type="protein sequence ID" value="RHY35589.1"/>
    <property type="molecule type" value="Genomic_DNA"/>
</dbReference>
<evidence type="ECO:0000313" key="3">
    <source>
        <dbReference type="Proteomes" id="UP000266239"/>
    </source>
</evidence>
<gene>
    <name evidence="2" type="ORF">DYB25_004598</name>
</gene>
<organism evidence="2 3">
    <name type="scientific">Aphanomyces astaci</name>
    <name type="common">Crayfish plague agent</name>
    <dbReference type="NCBI Taxonomy" id="112090"/>
    <lineage>
        <taxon>Eukaryota</taxon>
        <taxon>Sar</taxon>
        <taxon>Stramenopiles</taxon>
        <taxon>Oomycota</taxon>
        <taxon>Saprolegniomycetes</taxon>
        <taxon>Saprolegniales</taxon>
        <taxon>Verrucalvaceae</taxon>
        <taxon>Aphanomyces</taxon>
    </lineage>
</organism>
<feature type="transmembrane region" description="Helical" evidence="1">
    <location>
        <begin position="31"/>
        <end position="51"/>
    </location>
</feature>
<feature type="transmembrane region" description="Helical" evidence="1">
    <location>
        <begin position="71"/>
        <end position="90"/>
    </location>
</feature>
<dbReference type="Proteomes" id="UP000266239">
    <property type="component" value="Unassembled WGS sequence"/>
</dbReference>